<dbReference type="PANTHER" id="PTHR11261:SF3">
    <property type="entry name" value="RETINOL-BINDING PROTEIN 3"/>
    <property type="match status" value="1"/>
</dbReference>
<dbReference type="InterPro" id="IPR036034">
    <property type="entry name" value="PDZ_sf"/>
</dbReference>
<evidence type="ECO:0000259" key="2">
    <source>
        <dbReference type="SMART" id="SM00245"/>
    </source>
</evidence>
<dbReference type="AlphaFoldDB" id="A0A1B8TS13"/>
<protein>
    <recommendedName>
        <fullName evidence="2">Tail specific protease domain-containing protein</fullName>
    </recommendedName>
</protein>
<dbReference type="GO" id="GO:0008236">
    <property type="term" value="F:serine-type peptidase activity"/>
    <property type="evidence" value="ECO:0007669"/>
    <property type="project" value="InterPro"/>
</dbReference>
<name>A0A1B8TS13_9FLAO</name>
<proteinExistence type="predicted"/>
<dbReference type="PANTHER" id="PTHR11261">
    <property type="entry name" value="INTERPHOTORECEPTOR RETINOID-BINDING PROTEIN"/>
    <property type="match status" value="1"/>
</dbReference>
<dbReference type="Proteomes" id="UP000092612">
    <property type="component" value="Unassembled WGS sequence"/>
</dbReference>
<dbReference type="Pfam" id="PF03572">
    <property type="entry name" value="Peptidase_S41"/>
    <property type="match status" value="1"/>
</dbReference>
<dbReference type="InterPro" id="IPR005151">
    <property type="entry name" value="Tail-specific_protease"/>
</dbReference>
<dbReference type="Gene3D" id="2.30.42.10">
    <property type="match status" value="1"/>
</dbReference>
<dbReference type="Gene3D" id="3.30.750.44">
    <property type="match status" value="1"/>
</dbReference>
<sequence length="404" mass="46975">MRKNIIAICLILQSFAAFSQSKYLSDFNYFWETINTEYAYFDAKQTNWQKVKEVYSKRLNSIKEDWEFTYLIELMKHELYDAHFTLNKNLAFSFRLIPNDVDAFVSLKNNKYYITDIRDNYTIKKFNLKIDDELIVVNDTSFKDLVKKNLPISIKKPDNKVKEYFANLIFAGRHNQPRKIKVLRKGKFITLKLPKPNLKKYNSKLLDYKLLSGNIGYIRINNSLGNNNLIQQFPKAVDSLHNSLHNSKAIIIDLRNTANGGNTDVAKSIMGKFIKEEMPYQIHERVGLERAFGIKRKYIELLSPLKNPYKKPVYVLVSRWTGSVGEAIAQGFSNMENVTVVGTTMAKLLGAIKCKQLQNSGIRFCYPFEKLYNVNGLPREHFKPDFTTNSYKETYLKALELIDE</sequence>
<evidence type="ECO:0000313" key="4">
    <source>
        <dbReference type="Proteomes" id="UP000092612"/>
    </source>
</evidence>
<dbReference type="EMBL" id="LSFL01000036">
    <property type="protein sequence ID" value="OBY62400.1"/>
    <property type="molecule type" value="Genomic_DNA"/>
</dbReference>
<dbReference type="OrthoDB" id="9812068at2"/>
<comment type="caution">
    <text evidence="3">The sequence shown here is derived from an EMBL/GenBank/DDBJ whole genome shotgun (WGS) entry which is preliminary data.</text>
</comment>
<accession>A0A1B8TS13</accession>
<dbReference type="RefSeq" id="WP_068363928.1">
    <property type="nucleotide sequence ID" value="NZ_CP019337.1"/>
</dbReference>
<evidence type="ECO:0000256" key="1">
    <source>
        <dbReference type="SAM" id="SignalP"/>
    </source>
</evidence>
<keyword evidence="4" id="KW-1185">Reference proteome</keyword>
<feature type="domain" description="Tail specific protease" evidence="2">
    <location>
        <begin position="175"/>
        <end position="389"/>
    </location>
</feature>
<gene>
    <name evidence="3" type="ORF">LPB301_14920</name>
</gene>
<dbReference type="Pfam" id="PF14684">
    <property type="entry name" value="Tricorn_C1"/>
    <property type="match status" value="1"/>
</dbReference>
<feature type="chain" id="PRO_5008615498" description="Tail specific protease domain-containing protein" evidence="1">
    <location>
        <begin position="20"/>
        <end position="404"/>
    </location>
</feature>
<dbReference type="KEGG" id="prn:BW723_00770"/>
<feature type="signal peptide" evidence="1">
    <location>
        <begin position="1"/>
        <end position="19"/>
    </location>
</feature>
<keyword evidence="1" id="KW-0732">Signal</keyword>
<evidence type="ECO:0000313" key="3">
    <source>
        <dbReference type="EMBL" id="OBY62400.1"/>
    </source>
</evidence>
<dbReference type="InterPro" id="IPR028204">
    <property type="entry name" value="Tricorn_C1"/>
</dbReference>
<dbReference type="InterPro" id="IPR029045">
    <property type="entry name" value="ClpP/crotonase-like_dom_sf"/>
</dbReference>
<dbReference type="SUPFAM" id="SSF52096">
    <property type="entry name" value="ClpP/crotonase"/>
    <property type="match status" value="1"/>
</dbReference>
<dbReference type="SMART" id="SM00245">
    <property type="entry name" value="TSPc"/>
    <property type="match status" value="1"/>
</dbReference>
<organism evidence="3 4">
    <name type="scientific">Polaribacter reichenbachii</name>
    <dbReference type="NCBI Taxonomy" id="996801"/>
    <lineage>
        <taxon>Bacteria</taxon>
        <taxon>Pseudomonadati</taxon>
        <taxon>Bacteroidota</taxon>
        <taxon>Flavobacteriia</taxon>
        <taxon>Flavobacteriales</taxon>
        <taxon>Flavobacteriaceae</taxon>
    </lineage>
</organism>
<dbReference type="STRING" id="996801.BW723_00770"/>
<dbReference type="GO" id="GO:0006508">
    <property type="term" value="P:proteolysis"/>
    <property type="evidence" value="ECO:0007669"/>
    <property type="project" value="InterPro"/>
</dbReference>
<dbReference type="Gene3D" id="3.90.226.10">
    <property type="entry name" value="2-enoyl-CoA Hydratase, Chain A, domain 1"/>
    <property type="match status" value="1"/>
</dbReference>
<reference evidence="4" key="1">
    <citation type="submission" date="2016-02" db="EMBL/GenBank/DDBJ databases">
        <title>Paenibacillus sp. LPB0068, isolated from Crassostrea gigas.</title>
        <authorList>
            <person name="Shin S.-K."/>
            <person name="Yi H."/>
        </authorList>
    </citation>
    <scope>NUCLEOTIDE SEQUENCE [LARGE SCALE GENOMIC DNA]</scope>
    <source>
        <strain evidence="4">KCTC 23969</strain>
    </source>
</reference>